<comment type="caution">
    <text evidence="3">The sequence shown here is derived from an EMBL/GenBank/DDBJ whole genome shotgun (WGS) entry which is preliminary data.</text>
</comment>
<keyword evidence="1" id="KW-0175">Coiled coil</keyword>
<sequence length="924" mass="105687">MVEKNKLDEDLHRTPVDAILYRGMIGSLMYLTSSRTDLIYAVLLGLKVFKELLLFSQERFIKKGINKWYQILLEALLKKNYLYVQDLFKKMEAQPEITQNISSLKLPMLKTGDYDLWSMRMEQYLTHTDYALWEVIINGESPVPEAPAVGTVVPLKIKAQKLARKNELKAKSTLLLAILDEYLLKFHSIKDAKSFWEAIKICQSNTLQLDNEDLEQIDTDDLEEMDLKWQVAMIIMRVKKIMKKTGRNLNFKGKEPVGFDKTRVECYNYNRRGHFAREFHAPRNQGNRSSDNERRVVPVETPVNALVVQDGLVGYDWSYQAEEGPTDFALIAHSSDSANSSNSKTGLGYDSQLIKNEMSKCEIFEAASDSNVSEIDEDSNQEKDREVRPVWNNARRVKHQNFSKITHPHSKRNFVPTAFATKSRHVLVNTAKQSSTTSTSTARPKINTAAIRPNVNVKSFYFKSHSPKRRHFNQKSATKTNTFSRKINTAKRKNVTTVEPKAIVNTAEGKKENAIKSSACWNWRPKGKLVDHTSKYNGSYTLKRFNYVNDQEQIQSLADKKKVIITEDIIRSDIRFDGAKGTACLLNEAIFEGLTRMRFLQVFLDKQVEGMARHKEMYIISSHTKKIFANMRRIGAGVSGKKQNPRRKQMKEAEVSNDESEDKDNVLTPSSDPLPSGEDSFILNELMVFCTILQEHVLDLQEAKAAQIKEVDTLKKKVTKLNKWRKSRSEGLRRLKKFGSGRIVKPPMEKDSLGAQEDTSKQGRMIKEIDLNAEIALANETQGRKNDDEMFGVNDLAREEVVMDTTTGEHEEQIIEDVSTAKPVTTAGEVVTTTNIKDSAALITYDKYKAKMIKPEVPIKKKDQMRINEENARKLEAEEQEAARLSRAQQDEEANNSWDNIQAMMDANRLLAKRLQAREREELY</sequence>
<feature type="coiled-coil region" evidence="1">
    <location>
        <begin position="860"/>
        <end position="895"/>
    </location>
</feature>
<dbReference type="EMBL" id="BKCJ010001505">
    <property type="protein sequence ID" value="GEU41950.1"/>
    <property type="molecule type" value="Genomic_DNA"/>
</dbReference>
<proteinExistence type="predicted"/>
<dbReference type="AlphaFoldDB" id="A0A6L2JZ84"/>
<organism evidence="3">
    <name type="scientific">Tanacetum cinerariifolium</name>
    <name type="common">Dalmatian daisy</name>
    <name type="synonym">Chrysanthemum cinerariifolium</name>
    <dbReference type="NCBI Taxonomy" id="118510"/>
    <lineage>
        <taxon>Eukaryota</taxon>
        <taxon>Viridiplantae</taxon>
        <taxon>Streptophyta</taxon>
        <taxon>Embryophyta</taxon>
        <taxon>Tracheophyta</taxon>
        <taxon>Spermatophyta</taxon>
        <taxon>Magnoliopsida</taxon>
        <taxon>eudicotyledons</taxon>
        <taxon>Gunneridae</taxon>
        <taxon>Pentapetalae</taxon>
        <taxon>asterids</taxon>
        <taxon>campanulids</taxon>
        <taxon>Asterales</taxon>
        <taxon>Asteraceae</taxon>
        <taxon>Asteroideae</taxon>
        <taxon>Anthemideae</taxon>
        <taxon>Anthemidinae</taxon>
        <taxon>Tanacetum</taxon>
    </lineage>
</organism>
<protein>
    <submittedName>
        <fullName evidence="3">Ribonuclease H-like domain-containing protein</fullName>
    </submittedName>
</protein>
<evidence type="ECO:0000256" key="1">
    <source>
        <dbReference type="SAM" id="Coils"/>
    </source>
</evidence>
<gene>
    <name evidence="3" type="ORF">Tci_013928</name>
</gene>
<evidence type="ECO:0000256" key="2">
    <source>
        <dbReference type="SAM" id="MobiDB-lite"/>
    </source>
</evidence>
<accession>A0A6L2JZ84</accession>
<reference evidence="3" key="1">
    <citation type="journal article" date="2019" name="Sci. Rep.">
        <title>Draft genome of Tanacetum cinerariifolium, the natural source of mosquito coil.</title>
        <authorList>
            <person name="Yamashiro T."/>
            <person name="Shiraishi A."/>
            <person name="Satake H."/>
            <person name="Nakayama K."/>
        </authorList>
    </citation>
    <scope>NUCLEOTIDE SEQUENCE</scope>
</reference>
<name>A0A6L2JZ84_TANCI</name>
<evidence type="ECO:0000313" key="3">
    <source>
        <dbReference type="EMBL" id="GEU41950.1"/>
    </source>
</evidence>
<feature type="region of interest" description="Disordered" evidence="2">
    <location>
        <begin position="638"/>
        <end position="676"/>
    </location>
</feature>